<dbReference type="OrthoDB" id="5885738at2"/>
<protein>
    <submittedName>
        <fullName evidence="1">Uncharacterized protein</fullName>
    </submittedName>
</protein>
<dbReference type="EMBL" id="FRFG01000048">
    <property type="protein sequence ID" value="SHO57870.1"/>
    <property type="molecule type" value="Genomic_DNA"/>
</dbReference>
<gene>
    <name evidence="1" type="ORF">VQ7734_03640</name>
</gene>
<dbReference type="Proteomes" id="UP000184600">
    <property type="component" value="Unassembled WGS sequence"/>
</dbReference>
<dbReference type="STRING" id="1117707.VQ7734_03640"/>
<evidence type="ECO:0000313" key="2">
    <source>
        <dbReference type="Proteomes" id="UP000184600"/>
    </source>
</evidence>
<dbReference type="AlphaFoldDB" id="A0A1M7YZ20"/>
<name>A0A1M7YZ20_9VIBR</name>
<dbReference type="RefSeq" id="WP_073585241.1">
    <property type="nucleotide sequence ID" value="NZ_AP024897.1"/>
</dbReference>
<proteinExistence type="predicted"/>
<keyword evidence="2" id="KW-1185">Reference proteome</keyword>
<reference evidence="2" key="1">
    <citation type="submission" date="2016-12" db="EMBL/GenBank/DDBJ databases">
        <authorList>
            <person name="Rodrigo-Torres L."/>
            <person name="Arahal R.D."/>
            <person name="Lucena T."/>
        </authorList>
    </citation>
    <scope>NUCLEOTIDE SEQUENCE [LARGE SCALE GENOMIC DNA]</scope>
</reference>
<sequence length="70" mass="7655">MASQERTDQLIKLVKKAGSVRKAERIINDFKGVAPTKSSIDRALRGSGTDYSVQCIIDDLTNAIAMTNQD</sequence>
<accession>A0A1M7YZ20</accession>
<organism evidence="1 2">
    <name type="scientific">Vibrio quintilis</name>
    <dbReference type="NCBI Taxonomy" id="1117707"/>
    <lineage>
        <taxon>Bacteria</taxon>
        <taxon>Pseudomonadati</taxon>
        <taxon>Pseudomonadota</taxon>
        <taxon>Gammaproteobacteria</taxon>
        <taxon>Vibrionales</taxon>
        <taxon>Vibrionaceae</taxon>
        <taxon>Vibrio</taxon>
    </lineage>
</organism>
<evidence type="ECO:0000313" key="1">
    <source>
        <dbReference type="EMBL" id="SHO57870.1"/>
    </source>
</evidence>